<keyword evidence="1" id="KW-1133">Transmembrane helix</keyword>
<dbReference type="RefSeq" id="WP_336823037.1">
    <property type="nucleotide sequence ID" value="NZ_JBHTLT010000016.1"/>
</dbReference>
<feature type="transmembrane region" description="Helical" evidence="1">
    <location>
        <begin position="34"/>
        <end position="67"/>
    </location>
</feature>
<keyword evidence="1" id="KW-0472">Membrane</keyword>
<keyword evidence="1" id="KW-0812">Transmembrane</keyword>
<evidence type="ECO:0000313" key="3">
    <source>
        <dbReference type="Proteomes" id="UP001597231"/>
    </source>
</evidence>
<accession>A0ABW3TUM2</accession>
<gene>
    <name evidence="2" type="ORF">ACFQ38_02855</name>
</gene>
<dbReference type="EMBL" id="JBHTLT010000016">
    <property type="protein sequence ID" value="MFD1204070.1"/>
    <property type="molecule type" value="Genomic_DNA"/>
</dbReference>
<reference evidence="3" key="1">
    <citation type="journal article" date="2019" name="Int. J. Syst. Evol. Microbiol.">
        <title>The Global Catalogue of Microorganisms (GCM) 10K type strain sequencing project: providing services to taxonomists for standard genome sequencing and annotation.</title>
        <authorList>
            <consortium name="The Broad Institute Genomics Platform"/>
            <consortium name="The Broad Institute Genome Sequencing Center for Infectious Disease"/>
            <person name="Wu L."/>
            <person name="Ma J."/>
        </authorList>
    </citation>
    <scope>NUCLEOTIDE SEQUENCE [LARGE SCALE GENOMIC DNA]</scope>
    <source>
        <strain evidence="3">CCUG 53915</strain>
    </source>
</reference>
<dbReference type="GO" id="GO:0016787">
    <property type="term" value="F:hydrolase activity"/>
    <property type="evidence" value="ECO:0007669"/>
    <property type="project" value="UniProtKB-KW"/>
</dbReference>
<keyword evidence="2" id="KW-0378">Hydrolase</keyword>
<protein>
    <submittedName>
        <fullName evidence="2">Sigma-E processing peptidase SpoIIGA</fullName>
        <ecNumber evidence="2">3.4.23.-</ecNumber>
    </submittedName>
</protein>
<proteinExistence type="predicted"/>
<dbReference type="EC" id="3.4.23.-" evidence="2"/>
<feature type="transmembrane region" description="Helical" evidence="1">
    <location>
        <begin position="5"/>
        <end position="22"/>
    </location>
</feature>
<comment type="caution">
    <text evidence="2">The sequence shown here is derived from an EMBL/GenBank/DDBJ whole genome shotgun (WGS) entry which is preliminary data.</text>
</comment>
<feature type="transmembrane region" description="Helical" evidence="1">
    <location>
        <begin position="105"/>
        <end position="124"/>
    </location>
</feature>
<feature type="transmembrane region" description="Helical" evidence="1">
    <location>
        <begin position="79"/>
        <end position="99"/>
    </location>
</feature>
<dbReference type="InterPro" id="IPR005081">
    <property type="entry name" value="SpoIIGA"/>
</dbReference>
<name>A0ABW3TUM2_9BACL</name>
<dbReference type="Pfam" id="PF03419">
    <property type="entry name" value="Peptidase_U4"/>
    <property type="match status" value="1"/>
</dbReference>
<evidence type="ECO:0000256" key="1">
    <source>
        <dbReference type="SAM" id="Phobius"/>
    </source>
</evidence>
<sequence>MYGEIIVGINMVFNFAILLFANKICHAQASRGRLLFASFVGALPVTLFSSSFIILFFTFIGMTGIAFGKTIETWKKTSVIVLIGAMFAGGLLTFFINKVTFQDDLFSVFIYASIAYVSLLFLKVKWLDVRKARHLSSYRVSTTLSIWQQEFAVEGFIDTGNSCTEPLTGYPVHFVSYRVVEPYMPEELKGPLQAFDPKGIPDLRSFPETSQKQLRLVKLQTVSGSSWVVGFKFDCWKIDSGDKLQSGYIVLTEQDRRYPEGAEAILHVSALESLKNEGGTVHVA</sequence>
<organism evidence="2 3">
    <name type="scientific">Sporosarcina contaminans</name>
    <dbReference type="NCBI Taxonomy" id="633403"/>
    <lineage>
        <taxon>Bacteria</taxon>
        <taxon>Bacillati</taxon>
        <taxon>Bacillota</taxon>
        <taxon>Bacilli</taxon>
        <taxon>Bacillales</taxon>
        <taxon>Caryophanaceae</taxon>
        <taxon>Sporosarcina</taxon>
    </lineage>
</organism>
<dbReference type="Proteomes" id="UP001597231">
    <property type="component" value="Unassembled WGS sequence"/>
</dbReference>
<evidence type="ECO:0000313" key="2">
    <source>
        <dbReference type="EMBL" id="MFD1204070.1"/>
    </source>
</evidence>
<keyword evidence="3" id="KW-1185">Reference proteome</keyword>